<keyword evidence="1 4" id="KW-0479">Metal-binding</keyword>
<feature type="binding site" evidence="4">
    <location>
        <position position="240"/>
    </location>
    <ligand>
        <name>Zn(2+)</name>
        <dbReference type="ChEBI" id="CHEBI:29105"/>
        <label>2</label>
    </ligand>
</feature>
<evidence type="ECO:0000256" key="3">
    <source>
        <dbReference type="PIRSR" id="PIRSR601559-50"/>
    </source>
</evidence>
<sequence>MPSSPTRRSFIKSCAVLTVGAGMGLPGPGDVPWGSGKQAAGQVMTVNGPIAPEELGFCLPHEHVLSRFGIDPVEPPEYDEAAMVEEVVPYLTYLRELGVGAVADCTAYSFGRAPALLRKLSEASGLHLLTNTGWYGAADDRYVPEEAYRLSAEEIAERWIAEFADGIGGTGIRPGFIKVAVDGGPLSPIDAKLVRAAALTHRATGLTIKAHTGDNAPAARQQLDLLVEEGVAPGAWTWTHAQNTPDAQDLIEVARRGAWISLDGIKTPYFANGRMQGSDTLDRHLNHLLALREADLLGRVIISHDGSSFPPEGTVRRPMDIISNSFLPLLRAHGLSPAEITVLTVDNPARYFTLSRQLLD</sequence>
<dbReference type="Gene3D" id="3.20.20.140">
    <property type="entry name" value="Metal-dependent hydrolases"/>
    <property type="match status" value="1"/>
</dbReference>
<dbReference type="NCBIfam" id="TIGR01409">
    <property type="entry name" value="TAT_signal_seq"/>
    <property type="match status" value="1"/>
</dbReference>
<dbReference type="PROSITE" id="PS51318">
    <property type="entry name" value="TAT"/>
    <property type="match status" value="1"/>
</dbReference>
<proteinExistence type="inferred from homology"/>
<dbReference type="InterPro" id="IPR001559">
    <property type="entry name" value="Phosphotriesterase"/>
</dbReference>
<feature type="binding site" description="via carbamate group" evidence="4">
    <location>
        <position position="178"/>
    </location>
    <ligand>
        <name>Zn(2+)</name>
        <dbReference type="ChEBI" id="CHEBI:29105"/>
        <label>2</label>
    </ligand>
</feature>
<dbReference type="PANTHER" id="PTHR10819:SF3">
    <property type="entry name" value="PHOSPHOTRIESTERASE-RELATED PROTEIN"/>
    <property type="match status" value="1"/>
</dbReference>
<feature type="binding site" evidence="4">
    <location>
        <position position="63"/>
    </location>
    <ligand>
        <name>Zn(2+)</name>
        <dbReference type="ChEBI" id="CHEBI:29105"/>
        <label>1</label>
    </ligand>
</feature>
<evidence type="ECO:0000256" key="4">
    <source>
        <dbReference type="PIRSR" id="PIRSR601559-51"/>
    </source>
</evidence>
<feature type="binding site" evidence="4">
    <location>
        <position position="305"/>
    </location>
    <ligand>
        <name>Zn(2+)</name>
        <dbReference type="ChEBI" id="CHEBI:29105"/>
        <label>1</label>
    </ligand>
</feature>
<dbReference type="PROSITE" id="PS51347">
    <property type="entry name" value="PHOSPHOTRIESTERASE_2"/>
    <property type="match status" value="1"/>
</dbReference>
<dbReference type="GO" id="GO:0008270">
    <property type="term" value="F:zinc ion binding"/>
    <property type="evidence" value="ECO:0007669"/>
    <property type="project" value="InterPro"/>
</dbReference>
<dbReference type="AlphaFoldDB" id="A0A840EIB5"/>
<reference evidence="6 7" key="1">
    <citation type="submission" date="2020-08" db="EMBL/GenBank/DDBJ databases">
        <title>Genomic Encyclopedia of Type Strains, Phase IV (KMG-IV): sequencing the most valuable type-strain genomes for metagenomic binning, comparative biology and taxonomic classification.</title>
        <authorList>
            <person name="Goeker M."/>
        </authorList>
    </citation>
    <scope>NUCLEOTIDE SEQUENCE [LARGE SCALE GENOMIC DNA]</scope>
    <source>
        <strain evidence="6 7">DSM 105137</strain>
    </source>
</reference>
<dbReference type="Proteomes" id="UP000576209">
    <property type="component" value="Unassembled WGS sequence"/>
</dbReference>
<keyword evidence="2" id="KW-0378">Hydrolase</keyword>
<dbReference type="Pfam" id="PF02126">
    <property type="entry name" value="PTE"/>
    <property type="match status" value="1"/>
</dbReference>
<feature type="binding site" description="via carbamate group" evidence="4">
    <location>
        <position position="178"/>
    </location>
    <ligand>
        <name>Zn(2+)</name>
        <dbReference type="ChEBI" id="CHEBI:29105"/>
        <label>1</label>
    </ligand>
</feature>
<feature type="binding site" evidence="4">
    <location>
        <position position="61"/>
    </location>
    <ligand>
        <name>Zn(2+)</name>
        <dbReference type="ChEBI" id="CHEBI:29105"/>
        <label>1</label>
    </ligand>
</feature>
<evidence type="ECO:0000313" key="6">
    <source>
        <dbReference type="EMBL" id="MBB4080636.1"/>
    </source>
</evidence>
<dbReference type="RefSeq" id="WP_183496865.1">
    <property type="nucleotide sequence ID" value="NZ_JACIFF010000009.1"/>
</dbReference>
<gene>
    <name evidence="6" type="ORF">GGR28_003271</name>
</gene>
<feature type="binding site" evidence="4">
    <location>
        <position position="211"/>
    </location>
    <ligand>
        <name>Zn(2+)</name>
        <dbReference type="ChEBI" id="CHEBI:29105"/>
        <label>2</label>
    </ligand>
</feature>
<organism evidence="6 7">
    <name type="scientific">Neolewinella aquimaris</name>
    <dbReference type="NCBI Taxonomy" id="1835722"/>
    <lineage>
        <taxon>Bacteria</taxon>
        <taxon>Pseudomonadati</taxon>
        <taxon>Bacteroidota</taxon>
        <taxon>Saprospiria</taxon>
        <taxon>Saprospirales</taxon>
        <taxon>Lewinellaceae</taxon>
        <taxon>Neolewinella</taxon>
    </lineage>
</organism>
<feature type="modified residue" description="N6-carboxylysine" evidence="3 5">
    <location>
        <position position="178"/>
    </location>
</feature>
<evidence type="ECO:0000256" key="5">
    <source>
        <dbReference type="PROSITE-ProRule" id="PRU00679"/>
    </source>
</evidence>
<comment type="caution">
    <text evidence="6">The sequence shown here is derived from an EMBL/GenBank/DDBJ whole genome shotgun (WGS) entry which is preliminary data.</text>
</comment>
<accession>A0A840EIB5</accession>
<dbReference type="InterPro" id="IPR032466">
    <property type="entry name" value="Metal_Hydrolase"/>
</dbReference>
<dbReference type="GO" id="GO:0016787">
    <property type="term" value="F:hydrolase activity"/>
    <property type="evidence" value="ECO:0007669"/>
    <property type="project" value="UniProtKB-KW"/>
</dbReference>
<evidence type="ECO:0000256" key="2">
    <source>
        <dbReference type="ARBA" id="ARBA00022801"/>
    </source>
</evidence>
<keyword evidence="7" id="KW-1185">Reference proteome</keyword>
<dbReference type="PANTHER" id="PTHR10819">
    <property type="entry name" value="PHOSPHOTRIESTERASE-RELATED"/>
    <property type="match status" value="1"/>
</dbReference>
<protein>
    <submittedName>
        <fullName evidence="6">Phosphotriesterase-related protein</fullName>
    </submittedName>
</protein>
<dbReference type="InterPro" id="IPR006311">
    <property type="entry name" value="TAT_signal"/>
</dbReference>
<dbReference type="InterPro" id="IPR019546">
    <property type="entry name" value="TAT_signal_bac_arc"/>
</dbReference>
<evidence type="ECO:0000313" key="7">
    <source>
        <dbReference type="Proteomes" id="UP000576209"/>
    </source>
</evidence>
<dbReference type="EMBL" id="JACIFF010000009">
    <property type="protein sequence ID" value="MBB4080636.1"/>
    <property type="molecule type" value="Genomic_DNA"/>
</dbReference>
<dbReference type="SUPFAM" id="SSF51556">
    <property type="entry name" value="Metallo-dependent hydrolases"/>
    <property type="match status" value="1"/>
</dbReference>
<comment type="cofactor">
    <cofactor evidence="4">
        <name>a divalent metal cation</name>
        <dbReference type="ChEBI" id="CHEBI:60240"/>
    </cofactor>
    <text evidence="4">Binds 2 divalent metal cations per subunit.</text>
</comment>
<comment type="similarity">
    <text evidence="5">Belongs to the metallo-dependent hydrolases superfamily. Phosphotriesterase family.</text>
</comment>
<name>A0A840EIB5_9BACT</name>
<evidence type="ECO:0000256" key="1">
    <source>
        <dbReference type="ARBA" id="ARBA00022723"/>
    </source>
</evidence>